<dbReference type="AlphaFoldDB" id="A0A183CG33"/>
<proteinExistence type="predicted"/>
<keyword evidence="3" id="KW-1185">Reference proteome</keyword>
<accession>A0A183CG33</accession>
<feature type="region of interest" description="Disordered" evidence="1">
    <location>
        <begin position="28"/>
        <end position="52"/>
    </location>
</feature>
<reference evidence="3" key="1">
    <citation type="submission" date="2014-05" db="EMBL/GenBank/DDBJ databases">
        <title>The genome and life-stage specific transcriptomes of Globodera pallida elucidate key aspects of plant parasitism by a cyst nematode.</title>
        <authorList>
            <person name="Cotton J.A."/>
            <person name="Lilley C.J."/>
            <person name="Jones L.M."/>
            <person name="Kikuchi T."/>
            <person name="Reid A.J."/>
            <person name="Thorpe P."/>
            <person name="Tsai I.J."/>
            <person name="Beasley H."/>
            <person name="Blok V."/>
            <person name="Cock P.J.A."/>
            <person name="Van den Akker S.E."/>
            <person name="Holroyd N."/>
            <person name="Hunt M."/>
            <person name="Mantelin S."/>
            <person name="Naghra H."/>
            <person name="Pain A."/>
            <person name="Palomares-Rius J.E."/>
            <person name="Zarowiecki M."/>
            <person name="Berriman M."/>
            <person name="Jones J.T."/>
            <person name="Urwin P.E."/>
        </authorList>
    </citation>
    <scope>NUCLEOTIDE SEQUENCE [LARGE SCALE GENOMIC DNA]</scope>
    <source>
        <strain evidence="3">Lindley</strain>
    </source>
</reference>
<sequence length="180" mass="19253">MHPKEAAIVLLLLVLALCRCCVGWPGRKSSNDKPGSRSMGFTLPPEPPLDNDSALARARKANNQPTFIPEDFANQNCALNSGDFPLIPEDFGMASSAGPSRPIARGANRTNSLTNNFNITPNVSQNPIIGRINAASAFRRINGRTSSSSTFGAFNSNTSTKASGSNELKTRKFLPGDYDP</sequence>
<evidence type="ECO:0000256" key="2">
    <source>
        <dbReference type="SAM" id="SignalP"/>
    </source>
</evidence>
<dbReference type="WBParaSite" id="GPLIN_001183800">
    <property type="protein sequence ID" value="GPLIN_001183800"/>
    <property type="gene ID" value="GPLIN_001183800"/>
</dbReference>
<keyword evidence="2" id="KW-0732">Signal</keyword>
<evidence type="ECO:0000256" key="1">
    <source>
        <dbReference type="SAM" id="MobiDB-lite"/>
    </source>
</evidence>
<dbReference type="Proteomes" id="UP000050741">
    <property type="component" value="Unassembled WGS sequence"/>
</dbReference>
<protein>
    <submittedName>
        <fullName evidence="4">Uncharacterized protein</fullName>
    </submittedName>
</protein>
<feature type="chain" id="PRO_5008147538" evidence="2">
    <location>
        <begin position="24"/>
        <end position="180"/>
    </location>
</feature>
<reference evidence="4" key="2">
    <citation type="submission" date="2016-06" db="UniProtKB">
        <authorList>
            <consortium name="WormBaseParasite"/>
        </authorList>
    </citation>
    <scope>IDENTIFICATION</scope>
</reference>
<feature type="compositionally biased region" description="Polar residues" evidence="1">
    <location>
        <begin position="147"/>
        <end position="167"/>
    </location>
</feature>
<evidence type="ECO:0000313" key="4">
    <source>
        <dbReference type="WBParaSite" id="GPLIN_001183800"/>
    </source>
</evidence>
<evidence type="ECO:0000313" key="3">
    <source>
        <dbReference type="Proteomes" id="UP000050741"/>
    </source>
</evidence>
<name>A0A183CG33_GLOPA</name>
<feature type="signal peptide" evidence="2">
    <location>
        <begin position="1"/>
        <end position="23"/>
    </location>
</feature>
<feature type="region of interest" description="Disordered" evidence="1">
    <location>
        <begin position="147"/>
        <end position="180"/>
    </location>
</feature>
<organism evidence="3 4">
    <name type="scientific">Globodera pallida</name>
    <name type="common">Potato cyst nematode worm</name>
    <name type="synonym">Heterodera pallida</name>
    <dbReference type="NCBI Taxonomy" id="36090"/>
    <lineage>
        <taxon>Eukaryota</taxon>
        <taxon>Metazoa</taxon>
        <taxon>Ecdysozoa</taxon>
        <taxon>Nematoda</taxon>
        <taxon>Chromadorea</taxon>
        <taxon>Rhabditida</taxon>
        <taxon>Tylenchina</taxon>
        <taxon>Tylenchomorpha</taxon>
        <taxon>Tylenchoidea</taxon>
        <taxon>Heteroderidae</taxon>
        <taxon>Heteroderinae</taxon>
        <taxon>Globodera</taxon>
    </lineage>
</organism>